<dbReference type="Gene3D" id="3.30.70.100">
    <property type="match status" value="1"/>
</dbReference>
<protein>
    <submittedName>
        <fullName evidence="2">DUF1330 domain-containing protein</fullName>
    </submittedName>
</protein>
<dbReference type="Pfam" id="PF07045">
    <property type="entry name" value="DUF1330"/>
    <property type="match status" value="1"/>
</dbReference>
<sequence>MTAYAIAHLHPDGLPNEEVLEYIERIQSTMDPYGGRFLVHNTPVEVMEGDWPGALVVLEFPAIEAARTWFASPAYQELAPLRSRNMAGDVVLVDGVARDYDAGATAAALRAEALRAATAV</sequence>
<dbReference type="EMBL" id="CP120992">
    <property type="protein sequence ID" value="WLQ41042.1"/>
    <property type="molecule type" value="Genomic_DNA"/>
</dbReference>
<accession>A0ABY9I2G7</accession>
<organism evidence="2 3">
    <name type="scientific">Streptomyces laculatispora</name>
    <dbReference type="NCBI Taxonomy" id="887464"/>
    <lineage>
        <taxon>Bacteria</taxon>
        <taxon>Bacillati</taxon>
        <taxon>Actinomycetota</taxon>
        <taxon>Actinomycetes</taxon>
        <taxon>Kitasatosporales</taxon>
        <taxon>Streptomycetaceae</taxon>
        <taxon>Streptomyces</taxon>
    </lineage>
</organism>
<dbReference type="Proteomes" id="UP001229952">
    <property type="component" value="Chromosome"/>
</dbReference>
<dbReference type="InterPro" id="IPR011008">
    <property type="entry name" value="Dimeric_a/b-barrel"/>
</dbReference>
<dbReference type="PANTHER" id="PTHR41521">
    <property type="match status" value="1"/>
</dbReference>
<dbReference type="RefSeq" id="WP_306087615.1">
    <property type="nucleotide sequence ID" value="NZ_CP120992.1"/>
</dbReference>
<dbReference type="SUPFAM" id="SSF54909">
    <property type="entry name" value="Dimeric alpha+beta barrel"/>
    <property type="match status" value="1"/>
</dbReference>
<evidence type="ECO:0000313" key="3">
    <source>
        <dbReference type="Proteomes" id="UP001229952"/>
    </source>
</evidence>
<keyword evidence="3" id="KW-1185">Reference proteome</keyword>
<feature type="domain" description="DUF1330" evidence="1">
    <location>
        <begin position="2"/>
        <end position="96"/>
    </location>
</feature>
<name>A0ABY9I2G7_9ACTN</name>
<dbReference type="PANTHER" id="PTHR41521:SF4">
    <property type="entry name" value="BLR0684 PROTEIN"/>
    <property type="match status" value="1"/>
</dbReference>
<gene>
    <name evidence="2" type="ORF">P8A22_14210</name>
</gene>
<dbReference type="InterPro" id="IPR010753">
    <property type="entry name" value="DUF1330"/>
</dbReference>
<evidence type="ECO:0000259" key="1">
    <source>
        <dbReference type="Pfam" id="PF07045"/>
    </source>
</evidence>
<evidence type="ECO:0000313" key="2">
    <source>
        <dbReference type="EMBL" id="WLQ41042.1"/>
    </source>
</evidence>
<reference evidence="2 3" key="1">
    <citation type="submission" date="2023-03" db="EMBL/GenBank/DDBJ databases">
        <title>Isolation and description of six Streptomyces strains from soil environments, able to metabolize different microbial glucans.</title>
        <authorList>
            <person name="Widen T."/>
            <person name="Larsbrink J."/>
        </authorList>
    </citation>
    <scope>NUCLEOTIDE SEQUENCE [LARGE SCALE GENOMIC DNA]</scope>
    <source>
        <strain evidence="2 3">Mut2</strain>
    </source>
</reference>
<proteinExistence type="predicted"/>